<dbReference type="EMBL" id="LCGH01000006">
    <property type="protein sequence ID" value="KKT11377.1"/>
    <property type="molecule type" value="Genomic_DNA"/>
</dbReference>
<evidence type="ECO:0000313" key="7">
    <source>
        <dbReference type="Proteomes" id="UP000033907"/>
    </source>
</evidence>
<feature type="domain" description="Pesticidal crystal protein Cry22Aa Ig-like" evidence="4">
    <location>
        <begin position="409"/>
        <end position="481"/>
    </location>
</feature>
<dbReference type="Gene3D" id="2.60.40.1220">
    <property type="match status" value="1"/>
</dbReference>
<protein>
    <submittedName>
        <fullName evidence="6">Uncharacterized protein</fullName>
    </submittedName>
</protein>
<dbReference type="InterPro" id="IPR013783">
    <property type="entry name" value="Ig-like_fold"/>
</dbReference>
<evidence type="ECO:0000256" key="3">
    <source>
        <dbReference type="SAM" id="Phobius"/>
    </source>
</evidence>
<dbReference type="Gene3D" id="2.60.40.2340">
    <property type="match status" value="1"/>
</dbReference>
<reference evidence="6 7" key="1">
    <citation type="journal article" date="2015" name="Nature">
        <title>rRNA introns, odd ribosomes, and small enigmatic genomes across a large radiation of phyla.</title>
        <authorList>
            <person name="Brown C.T."/>
            <person name="Hug L.A."/>
            <person name="Thomas B.C."/>
            <person name="Sharon I."/>
            <person name="Castelle C.J."/>
            <person name="Singh A."/>
            <person name="Wilkins M.J."/>
            <person name="Williams K.H."/>
            <person name="Banfield J.F."/>
        </authorList>
    </citation>
    <scope>NUCLEOTIDE SEQUENCE [LARGE SCALE GENOMIC DNA]</scope>
</reference>
<keyword evidence="3" id="KW-0472">Membrane</keyword>
<evidence type="ECO:0000259" key="5">
    <source>
        <dbReference type="Pfam" id="PF16410"/>
    </source>
</evidence>
<organism evidence="6 7">
    <name type="scientific">Candidatus Nomurabacteria bacterium GW2011_GWF2_43_24</name>
    <dbReference type="NCBI Taxonomy" id="1618778"/>
    <lineage>
        <taxon>Bacteria</taxon>
        <taxon>Candidatus Nomuraibacteriota</taxon>
    </lineage>
</organism>
<feature type="domain" description="DUF5018" evidence="5">
    <location>
        <begin position="739"/>
        <end position="833"/>
    </location>
</feature>
<keyword evidence="3" id="KW-0812">Transmembrane</keyword>
<dbReference type="Pfam" id="PF16403">
    <property type="entry name" value="Bact_surface_Ig-like"/>
    <property type="match status" value="2"/>
</dbReference>
<dbReference type="InterPro" id="IPR032179">
    <property type="entry name" value="Cry22Aa_Ig-like"/>
</dbReference>
<dbReference type="PATRIC" id="fig|1618778.3.peg.407"/>
<sequence>MGKKVGIYISILILIMFFFPNFSLALEKCSQDGYTVITINGMFTAKEKAEENMDALGKILGPAYNRQNIDYQYLLNPSHIAGLGDFFAAAYQKLFDTEAVEDYDLIEMLNDASHKVNTQKLLLVGHSQGNFYANSLYDVVADKPGGVPVRSIGVYGVASPASRVAGYGKYLTSSTDSVIENLRWRGILFIMEANDAIKLPENNTSNGHSFSDVYLKYRGDKIISDIQTTLAKLKENDEQLPEALCISPPELSALHKATGILLSVADPTAIAVKTGLVVTYKTGVAIRDKTTQVADAIAQAIFKNNLAIDNRAAVGAADGEEGHGEPDNNSSESESAPENSKPTAQIPKSENIASSEVSPSSGSPSTVINTEEGLQSPTTTVTSHRSGGGGGGASTPEAETTLDTTAPIISILGNASVTINVGISYADEGATALDDINGDITANIVIVNPVDANVVADYTITYNVLDAAGNSATEVTRSVHVVAVTPPPVTDTTAPVITVLGDNPVTIETGNSYVDVGATATDDVDGQIVVNTSSSVDTDTVGTYTITYTATDAAGNTATGTRIVNVEALSSLALFDSRDTFSDNLPPFQSGGNGGILWQREAGGAPFDGIIKAINMILVTSPAFNRSGTFYFQCWIDDGIDHAGSTQVMRAASQVFNTGDYLINSAIFNFTPYEIDTWSYADLTFSNPFGDDCTFNAGETVRVAVTDSVLYIGDYNSGNLPQHRMAVSDSPDFFSAVAHSSMKTITSFDFPGLSPEVVGVINETDHTISLSVPFDTDVTTLAPTIIISSFAIISPNNNEAQNFTNPVTYTVTAENGSTQNYIATVTITPDSGPTLISAEVTSATTVDLTFSEDLDGRTVTNADFSVTAHTLSSTDAFEITPGVVRLTISDTFASGETPEIIYNTTVSNGVKDLDGNVVPEATITATTTI</sequence>
<feature type="region of interest" description="Disordered" evidence="2">
    <location>
        <begin position="316"/>
        <end position="399"/>
    </location>
</feature>
<dbReference type="Gene3D" id="2.60.40.10">
    <property type="entry name" value="Immunoglobulins"/>
    <property type="match status" value="2"/>
</dbReference>
<evidence type="ECO:0000256" key="2">
    <source>
        <dbReference type="SAM" id="MobiDB-lite"/>
    </source>
</evidence>
<accession>A0A0G1GVG5</accession>
<feature type="compositionally biased region" description="Polar residues" evidence="2">
    <location>
        <begin position="366"/>
        <end position="385"/>
    </location>
</feature>
<dbReference type="AlphaFoldDB" id="A0A0G1GVG5"/>
<dbReference type="InterPro" id="IPR032186">
    <property type="entry name" value="DUF5018"/>
</dbReference>
<comment type="caution">
    <text evidence="6">The sequence shown here is derived from an EMBL/GenBank/DDBJ whole genome shotgun (WGS) entry which is preliminary data.</text>
</comment>
<evidence type="ECO:0000259" key="4">
    <source>
        <dbReference type="Pfam" id="PF16403"/>
    </source>
</evidence>
<feature type="compositionally biased region" description="Low complexity" evidence="2">
    <location>
        <begin position="327"/>
        <end position="342"/>
    </location>
</feature>
<keyword evidence="1" id="KW-0732">Signal</keyword>
<gene>
    <name evidence="6" type="ORF">UV91_C0006G0006</name>
</gene>
<feature type="transmembrane region" description="Helical" evidence="3">
    <location>
        <begin position="7"/>
        <end position="26"/>
    </location>
</feature>
<feature type="compositionally biased region" description="Low complexity" evidence="2">
    <location>
        <begin position="354"/>
        <end position="365"/>
    </location>
</feature>
<dbReference type="PANTHER" id="PTHR24273:SF32">
    <property type="entry name" value="HYALIN"/>
    <property type="match status" value="1"/>
</dbReference>
<dbReference type="Proteomes" id="UP000033907">
    <property type="component" value="Unassembled WGS sequence"/>
</dbReference>
<dbReference type="InterPro" id="IPR014755">
    <property type="entry name" value="Cu-Rt/internalin_Ig-like"/>
</dbReference>
<dbReference type="PANTHER" id="PTHR24273">
    <property type="entry name" value="FI04643P-RELATED"/>
    <property type="match status" value="1"/>
</dbReference>
<keyword evidence="3" id="KW-1133">Transmembrane helix</keyword>
<evidence type="ECO:0000256" key="1">
    <source>
        <dbReference type="ARBA" id="ARBA00022729"/>
    </source>
</evidence>
<name>A0A0G1GVG5_9BACT</name>
<proteinExistence type="predicted"/>
<feature type="domain" description="Pesticidal crystal protein Cry22Aa Ig-like" evidence="4">
    <location>
        <begin position="497"/>
        <end position="566"/>
    </location>
</feature>
<evidence type="ECO:0000313" key="6">
    <source>
        <dbReference type="EMBL" id="KKT11377.1"/>
    </source>
</evidence>
<dbReference type="Pfam" id="PF16410">
    <property type="entry name" value="DUF5018"/>
    <property type="match status" value="1"/>
</dbReference>